<dbReference type="Proteomes" id="UP000813824">
    <property type="component" value="Unassembled WGS sequence"/>
</dbReference>
<organism evidence="2 3">
    <name type="scientific">Cristinia sonorae</name>
    <dbReference type="NCBI Taxonomy" id="1940300"/>
    <lineage>
        <taxon>Eukaryota</taxon>
        <taxon>Fungi</taxon>
        <taxon>Dikarya</taxon>
        <taxon>Basidiomycota</taxon>
        <taxon>Agaricomycotina</taxon>
        <taxon>Agaricomycetes</taxon>
        <taxon>Agaricomycetidae</taxon>
        <taxon>Agaricales</taxon>
        <taxon>Pleurotineae</taxon>
        <taxon>Stephanosporaceae</taxon>
        <taxon>Cristinia</taxon>
    </lineage>
</organism>
<comment type="caution">
    <text evidence="2">The sequence shown here is derived from an EMBL/GenBank/DDBJ whole genome shotgun (WGS) entry which is preliminary data.</text>
</comment>
<name>A0A8K0ULG3_9AGAR</name>
<feature type="transmembrane region" description="Helical" evidence="1">
    <location>
        <begin position="58"/>
        <end position="78"/>
    </location>
</feature>
<sequence length="392" mass="44852">MSTTNRRFWDDALAHFRLLTNHAAEHAHHLSGQLLNIYHTCKDDPRLIWRDDVIREQITPLAILLVPLLCVWALYQVLTSKSRAERAQRIQSEEKDRKRAVLQKLLAVLTPTQSIWPETYWQLSQRWVRSKKPVYRLSALSLRDDVVGGVVELRNASTNLPDAIMGRLEVDGLRVQIESDPALRMMVHSSGLGNRKSLPIESHQSPDKDNNAQYLDRLLPANLSPFIRSLQISITIGSTAMLGFTARGRHFPRSQEDPLYHLAALPFLPRKYLKPHDAQSTKAESRTHLNYPRSALRTTIPLKTTLDNVVYLLTSGEVPLTIKSVENVSDAYTAHLDEHADHLLTNVASRTKFQQNWGTEGWREERFVAQWEAALIRAEVLARWVVVVERRV</sequence>
<reference evidence="2" key="1">
    <citation type="journal article" date="2021" name="New Phytol.">
        <title>Evolutionary innovations through gain and loss of genes in the ectomycorrhizal Boletales.</title>
        <authorList>
            <person name="Wu G."/>
            <person name="Miyauchi S."/>
            <person name="Morin E."/>
            <person name="Kuo A."/>
            <person name="Drula E."/>
            <person name="Varga T."/>
            <person name="Kohler A."/>
            <person name="Feng B."/>
            <person name="Cao Y."/>
            <person name="Lipzen A."/>
            <person name="Daum C."/>
            <person name="Hundley H."/>
            <person name="Pangilinan J."/>
            <person name="Johnson J."/>
            <person name="Barry K."/>
            <person name="LaButti K."/>
            <person name="Ng V."/>
            <person name="Ahrendt S."/>
            <person name="Min B."/>
            <person name="Choi I.G."/>
            <person name="Park H."/>
            <person name="Plett J.M."/>
            <person name="Magnuson J."/>
            <person name="Spatafora J.W."/>
            <person name="Nagy L.G."/>
            <person name="Henrissat B."/>
            <person name="Grigoriev I.V."/>
            <person name="Yang Z.L."/>
            <person name="Xu J."/>
            <person name="Martin F.M."/>
        </authorList>
    </citation>
    <scope>NUCLEOTIDE SEQUENCE</scope>
    <source>
        <strain evidence="2">KKN 215</strain>
    </source>
</reference>
<keyword evidence="3" id="KW-1185">Reference proteome</keyword>
<dbReference type="EMBL" id="JAEVFJ010000019">
    <property type="protein sequence ID" value="KAH8099532.1"/>
    <property type="molecule type" value="Genomic_DNA"/>
</dbReference>
<accession>A0A8K0ULG3</accession>
<dbReference type="AlphaFoldDB" id="A0A8K0ULG3"/>
<proteinExistence type="predicted"/>
<keyword evidence="1" id="KW-1133">Transmembrane helix</keyword>
<gene>
    <name evidence="2" type="ORF">BXZ70DRAFT_1008939</name>
</gene>
<evidence type="ECO:0000256" key="1">
    <source>
        <dbReference type="SAM" id="Phobius"/>
    </source>
</evidence>
<keyword evidence="1" id="KW-0472">Membrane</keyword>
<keyword evidence="1" id="KW-0812">Transmembrane</keyword>
<evidence type="ECO:0000313" key="2">
    <source>
        <dbReference type="EMBL" id="KAH8099532.1"/>
    </source>
</evidence>
<dbReference type="OrthoDB" id="3059868at2759"/>
<protein>
    <submittedName>
        <fullName evidence="2">Uncharacterized protein</fullName>
    </submittedName>
</protein>
<evidence type="ECO:0000313" key="3">
    <source>
        <dbReference type="Proteomes" id="UP000813824"/>
    </source>
</evidence>